<dbReference type="EMBL" id="BTGD01000001">
    <property type="protein sequence ID" value="GMM53406.1"/>
    <property type="molecule type" value="Genomic_DNA"/>
</dbReference>
<feature type="compositionally biased region" description="Polar residues" evidence="1">
    <location>
        <begin position="1"/>
        <end position="17"/>
    </location>
</feature>
<evidence type="ECO:0000256" key="1">
    <source>
        <dbReference type="SAM" id="MobiDB-lite"/>
    </source>
</evidence>
<feature type="compositionally biased region" description="Low complexity" evidence="1">
    <location>
        <begin position="78"/>
        <end position="87"/>
    </location>
</feature>
<sequence length="593" mass="66603">MSNSMKLPTLPNGSSIPKNPDEANMGDDVLNLDPHLSIFNLLEQKETGSSEQTAITTTNNSHKEGSTEVNHQQDHIGNNLQDNNDLNNSEDKLPESWLEVKKSDIDFCNDVSSSISHTNTNGVLSSSDTSEEDAESQTSQSNNNLDLHANLELTQCNREQMSFNLGSRKTLTGNNATGDFGTRDLLDLQYFPVEDRNKLSSIGFTEVNETDSVTITKSMSASTSSFMMPKLSSKEAHQESTETADRPQLRILILGRLGLQFWKNIPTALRELFLLPRSLDTKMYERCYGIIIVIEEANELMNVLNKVSDKIKTTIPIATSTVDKDNIIQIRNITNSYAKRGIITQMYPSFVSSEREEQTKFLFFVSSIARMSREQQNNFISRMEKNKPLSSSSSEGFKTARSSRTNDADDAQLPQSNNYFRNKSPHQANSDGNKYVNSFDEPKTWLDAKVMNNKWFIFGMSFSVGFGVGYSLSYFTDDRLLSSSMEYICRFLKDGEPEIVEPTPPDYITRLNNIMVKFKSFLQLRLQGNISCCIGLIKETLKNLNLQLRNAITDSTNFLETIQFAAANPKPDLLNGNNSDPHGKILSLGYILI</sequence>
<proteinExistence type="predicted"/>
<feature type="region of interest" description="Disordered" evidence="1">
    <location>
        <begin position="381"/>
        <end position="435"/>
    </location>
</feature>
<feature type="compositionally biased region" description="Polar residues" evidence="1">
    <location>
        <begin position="413"/>
        <end position="435"/>
    </location>
</feature>
<dbReference type="AlphaFoldDB" id="A0AAV5RQJ5"/>
<feature type="compositionally biased region" description="Polar residues" evidence="1">
    <location>
        <begin position="388"/>
        <end position="405"/>
    </location>
</feature>
<name>A0AAV5RQJ5_MAUHU</name>
<evidence type="ECO:0000313" key="3">
    <source>
        <dbReference type="Proteomes" id="UP001377567"/>
    </source>
</evidence>
<dbReference type="Proteomes" id="UP001377567">
    <property type="component" value="Unassembled WGS sequence"/>
</dbReference>
<reference evidence="2 3" key="1">
    <citation type="journal article" date="2023" name="Elife">
        <title>Identification of key yeast species and microbe-microbe interactions impacting larval growth of Drosophila in the wild.</title>
        <authorList>
            <person name="Mure A."/>
            <person name="Sugiura Y."/>
            <person name="Maeda R."/>
            <person name="Honda K."/>
            <person name="Sakurai N."/>
            <person name="Takahashi Y."/>
            <person name="Watada M."/>
            <person name="Katoh T."/>
            <person name="Gotoh A."/>
            <person name="Gotoh Y."/>
            <person name="Taniguchi I."/>
            <person name="Nakamura K."/>
            <person name="Hayashi T."/>
            <person name="Katayama T."/>
            <person name="Uemura T."/>
            <person name="Hattori Y."/>
        </authorList>
    </citation>
    <scope>NUCLEOTIDE SEQUENCE [LARGE SCALE GENOMIC DNA]</scope>
    <source>
        <strain evidence="2 3">KH-74</strain>
    </source>
</reference>
<accession>A0AAV5RQJ5</accession>
<gene>
    <name evidence="2" type="ORF">DAKH74_000220</name>
</gene>
<feature type="region of interest" description="Disordered" evidence="1">
    <location>
        <begin position="44"/>
        <end position="91"/>
    </location>
</feature>
<keyword evidence="3" id="KW-1185">Reference proteome</keyword>
<feature type="compositionally biased region" description="Polar residues" evidence="1">
    <location>
        <begin position="49"/>
        <end position="60"/>
    </location>
</feature>
<feature type="compositionally biased region" description="Basic and acidic residues" evidence="1">
    <location>
        <begin position="61"/>
        <end position="74"/>
    </location>
</feature>
<evidence type="ECO:0000313" key="2">
    <source>
        <dbReference type="EMBL" id="GMM53406.1"/>
    </source>
</evidence>
<feature type="region of interest" description="Disordered" evidence="1">
    <location>
        <begin position="1"/>
        <end position="27"/>
    </location>
</feature>
<feature type="region of interest" description="Disordered" evidence="1">
    <location>
        <begin position="118"/>
        <end position="144"/>
    </location>
</feature>
<comment type="caution">
    <text evidence="2">The sequence shown here is derived from an EMBL/GenBank/DDBJ whole genome shotgun (WGS) entry which is preliminary data.</text>
</comment>
<protein>
    <submittedName>
        <fullName evidence="2">Mitophagy protein</fullName>
    </submittedName>
</protein>
<organism evidence="2 3">
    <name type="scientific">Maudiozyma humilis</name>
    <name type="common">Sour dough yeast</name>
    <name type="synonym">Kazachstania humilis</name>
    <dbReference type="NCBI Taxonomy" id="51915"/>
    <lineage>
        <taxon>Eukaryota</taxon>
        <taxon>Fungi</taxon>
        <taxon>Dikarya</taxon>
        <taxon>Ascomycota</taxon>
        <taxon>Saccharomycotina</taxon>
        <taxon>Saccharomycetes</taxon>
        <taxon>Saccharomycetales</taxon>
        <taxon>Saccharomycetaceae</taxon>
        <taxon>Maudiozyma</taxon>
    </lineage>
</organism>